<sequence>MERVAAGEESAVSECLDRFGPLVWSLARRMTPNRDEAEDSVQEIFVDVWKSAARYDAAVGSETAFVATIARRRLIDRARRLGRRPQMTDLPEALPDEAPTAQEAIDLGDEAELARAELEQLRPEQKQVLRLAIWDGLSHSQIADHLSLPLGTVKTHVRRGLLKIRERIEAGRKAD</sequence>
<dbReference type="PANTHER" id="PTHR43133:SF62">
    <property type="entry name" value="RNA POLYMERASE SIGMA FACTOR SIGZ"/>
    <property type="match status" value="1"/>
</dbReference>
<dbReference type="Proteomes" id="UP000316921">
    <property type="component" value="Chromosome"/>
</dbReference>
<name>A0A518BF59_9BACT</name>
<dbReference type="InterPro" id="IPR000792">
    <property type="entry name" value="Tscrpt_reg_LuxR_C"/>
</dbReference>
<gene>
    <name evidence="6" type="primary">sigK_2</name>
    <name evidence="6" type="ORF">Pla133_06800</name>
</gene>
<dbReference type="SMART" id="SM00421">
    <property type="entry name" value="HTH_LUXR"/>
    <property type="match status" value="1"/>
</dbReference>
<dbReference type="NCBIfam" id="TIGR02937">
    <property type="entry name" value="sigma70-ECF"/>
    <property type="match status" value="1"/>
</dbReference>
<dbReference type="Gene3D" id="1.10.10.10">
    <property type="entry name" value="Winged helix-like DNA-binding domain superfamily/Winged helix DNA-binding domain"/>
    <property type="match status" value="1"/>
</dbReference>
<dbReference type="SUPFAM" id="SSF88946">
    <property type="entry name" value="Sigma2 domain of RNA polymerase sigma factors"/>
    <property type="match status" value="1"/>
</dbReference>
<keyword evidence="7" id="KW-1185">Reference proteome</keyword>
<dbReference type="AlphaFoldDB" id="A0A518BF59"/>
<dbReference type="InterPro" id="IPR013324">
    <property type="entry name" value="RNA_pol_sigma_r3/r4-like"/>
</dbReference>
<dbReference type="InterPro" id="IPR007627">
    <property type="entry name" value="RNA_pol_sigma70_r2"/>
</dbReference>
<dbReference type="InterPro" id="IPR013249">
    <property type="entry name" value="RNA_pol_sigma70_r4_t2"/>
</dbReference>
<proteinExistence type="inferred from homology"/>
<reference evidence="6 7" key="1">
    <citation type="submission" date="2019-02" db="EMBL/GenBank/DDBJ databases">
        <title>Deep-cultivation of Planctomycetes and their phenomic and genomic characterization uncovers novel biology.</title>
        <authorList>
            <person name="Wiegand S."/>
            <person name="Jogler M."/>
            <person name="Boedeker C."/>
            <person name="Pinto D."/>
            <person name="Vollmers J."/>
            <person name="Rivas-Marin E."/>
            <person name="Kohn T."/>
            <person name="Peeters S.H."/>
            <person name="Heuer A."/>
            <person name="Rast P."/>
            <person name="Oberbeckmann S."/>
            <person name="Bunk B."/>
            <person name="Jeske O."/>
            <person name="Meyerdierks A."/>
            <person name="Storesund J.E."/>
            <person name="Kallscheuer N."/>
            <person name="Luecker S."/>
            <person name="Lage O.M."/>
            <person name="Pohl T."/>
            <person name="Merkel B.J."/>
            <person name="Hornburger P."/>
            <person name="Mueller R.-W."/>
            <person name="Bruemmer F."/>
            <person name="Labrenz M."/>
            <person name="Spormann A.M."/>
            <person name="Op den Camp H."/>
            <person name="Overmann J."/>
            <person name="Amann R."/>
            <person name="Jetten M.S.M."/>
            <person name="Mascher T."/>
            <person name="Medema M.H."/>
            <person name="Devos D.P."/>
            <person name="Kaster A.-K."/>
            <person name="Ovreas L."/>
            <person name="Rohde M."/>
            <person name="Galperin M.Y."/>
            <person name="Jogler C."/>
        </authorList>
    </citation>
    <scope>NUCLEOTIDE SEQUENCE [LARGE SCALE GENOMIC DNA]</scope>
    <source>
        <strain evidence="6 7">Pla133</strain>
    </source>
</reference>
<evidence type="ECO:0000256" key="3">
    <source>
        <dbReference type="ARBA" id="ARBA00023082"/>
    </source>
</evidence>
<evidence type="ECO:0000256" key="2">
    <source>
        <dbReference type="ARBA" id="ARBA00023015"/>
    </source>
</evidence>
<accession>A0A518BF59</accession>
<dbReference type="EMBL" id="CP036287">
    <property type="protein sequence ID" value="QDU65615.1"/>
    <property type="molecule type" value="Genomic_DNA"/>
</dbReference>
<keyword evidence="4" id="KW-0804">Transcription</keyword>
<dbReference type="GO" id="GO:0006352">
    <property type="term" value="P:DNA-templated transcription initiation"/>
    <property type="evidence" value="ECO:0007669"/>
    <property type="project" value="InterPro"/>
</dbReference>
<protein>
    <submittedName>
        <fullName evidence="6">ECF RNA polymerase sigma factor SigK</fullName>
    </submittedName>
</protein>
<keyword evidence="3" id="KW-0731">Sigma factor</keyword>
<dbReference type="GO" id="GO:0016987">
    <property type="term" value="F:sigma factor activity"/>
    <property type="evidence" value="ECO:0007669"/>
    <property type="project" value="UniProtKB-KW"/>
</dbReference>
<evidence type="ECO:0000256" key="1">
    <source>
        <dbReference type="ARBA" id="ARBA00010641"/>
    </source>
</evidence>
<evidence type="ECO:0000313" key="7">
    <source>
        <dbReference type="Proteomes" id="UP000316921"/>
    </source>
</evidence>
<evidence type="ECO:0000259" key="5">
    <source>
        <dbReference type="SMART" id="SM00421"/>
    </source>
</evidence>
<dbReference type="InterPro" id="IPR013325">
    <property type="entry name" value="RNA_pol_sigma_r2"/>
</dbReference>
<dbReference type="CDD" id="cd06171">
    <property type="entry name" value="Sigma70_r4"/>
    <property type="match status" value="1"/>
</dbReference>
<dbReference type="InterPro" id="IPR036388">
    <property type="entry name" value="WH-like_DNA-bd_sf"/>
</dbReference>
<dbReference type="GO" id="GO:0003677">
    <property type="term" value="F:DNA binding"/>
    <property type="evidence" value="ECO:0007669"/>
    <property type="project" value="InterPro"/>
</dbReference>
<dbReference type="KEGG" id="pbap:Pla133_06800"/>
<dbReference type="InterPro" id="IPR039425">
    <property type="entry name" value="RNA_pol_sigma-70-like"/>
</dbReference>
<dbReference type="Gene3D" id="1.10.1740.10">
    <property type="match status" value="1"/>
</dbReference>
<comment type="similarity">
    <text evidence="1">Belongs to the sigma-70 factor family. ECF subfamily.</text>
</comment>
<keyword evidence="2" id="KW-0805">Transcription regulation</keyword>
<dbReference type="PANTHER" id="PTHR43133">
    <property type="entry name" value="RNA POLYMERASE ECF-TYPE SIGMA FACTO"/>
    <property type="match status" value="1"/>
</dbReference>
<dbReference type="Pfam" id="PF08281">
    <property type="entry name" value="Sigma70_r4_2"/>
    <property type="match status" value="1"/>
</dbReference>
<evidence type="ECO:0000256" key="4">
    <source>
        <dbReference type="ARBA" id="ARBA00023163"/>
    </source>
</evidence>
<dbReference type="SUPFAM" id="SSF88659">
    <property type="entry name" value="Sigma3 and sigma4 domains of RNA polymerase sigma factors"/>
    <property type="match status" value="1"/>
</dbReference>
<dbReference type="Pfam" id="PF04542">
    <property type="entry name" value="Sigma70_r2"/>
    <property type="match status" value="1"/>
</dbReference>
<evidence type="ECO:0000313" key="6">
    <source>
        <dbReference type="EMBL" id="QDU65615.1"/>
    </source>
</evidence>
<dbReference type="RefSeq" id="WP_419192076.1">
    <property type="nucleotide sequence ID" value="NZ_CP036287.1"/>
</dbReference>
<feature type="domain" description="HTH luxR-type" evidence="5">
    <location>
        <begin position="118"/>
        <end position="174"/>
    </location>
</feature>
<organism evidence="6 7">
    <name type="scientific">Engelhardtia mirabilis</name>
    <dbReference type="NCBI Taxonomy" id="2528011"/>
    <lineage>
        <taxon>Bacteria</taxon>
        <taxon>Pseudomonadati</taxon>
        <taxon>Planctomycetota</taxon>
        <taxon>Planctomycetia</taxon>
        <taxon>Planctomycetia incertae sedis</taxon>
        <taxon>Engelhardtia</taxon>
    </lineage>
</organism>
<dbReference type="InterPro" id="IPR014284">
    <property type="entry name" value="RNA_pol_sigma-70_dom"/>
</dbReference>